<dbReference type="CDD" id="cd24158">
    <property type="entry name" value="NUDIX_ADPRase_Rv1700"/>
    <property type="match status" value="1"/>
</dbReference>
<proteinExistence type="predicted"/>
<dbReference type="Pfam" id="PF00293">
    <property type="entry name" value="NUDIX"/>
    <property type="match status" value="1"/>
</dbReference>
<reference evidence="4" key="1">
    <citation type="journal article" date="2019" name="Int. J. Syst. Evol. Microbiol.">
        <title>The Global Catalogue of Microorganisms (GCM) 10K type strain sequencing project: providing services to taxonomists for standard genome sequencing and annotation.</title>
        <authorList>
            <consortium name="The Broad Institute Genomics Platform"/>
            <consortium name="The Broad Institute Genome Sequencing Center for Infectious Disease"/>
            <person name="Wu L."/>
            <person name="Ma J."/>
        </authorList>
    </citation>
    <scope>NUCLEOTIDE SEQUENCE [LARGE SCALE GENOMIC DNA]</scope>
    <source>
        <strain evidence="4">CCUG 43304</strain>
    </source>
</reference>
<evidence type="ECO:0000313" key="3">
    <source>
        <dbReference type="EMBL" id="MFC6355969.1"/>
    </source>
</evidence>
<evidence type="ECO:0000313" key="4">
    <source>
        <dbReference type="Proteomes" id="UP001596306"/>
    </source>
</evidence>
<keyword evidence="4" id="KW-1185">Reference proteome</keyword>
<dbReference type="PANTHER" id="PTHR11839">
    <property type="entry name" value="UDP/ADP-SUGAR PYROPHOSPHATASE"/>
    <property type="match status" value="1"/>
</dbReference>
<dbReference type="PANTHER" id="PTHR11839:SF31">
    <property type="entry name" value="ADP-RIBOSE PYROPHOSPHATASE"/>
    <property type="match status" value="1"/>
</dbReference>
<keyword evidence="1" id="KW-0378">Hydrolase</keyword>
<dbReference type="InterPro" id="IPR015797">
    <property type="entry name" value="NUDIX_hydrolase-like_dom_sf"/>
</dbReference>
<gene>
    <name evidence="3" type="ORF">ACFQB0_07610</name>
</gene>
<feature type="domain" description="Nudix hydrolase" evidence="2">
    <location>
        <begin position="56"/>
        <end position="193"/>
    </location>
</feature>
<protein>
    <submittedName>
        <fullName evidence="3">NUDIX domain-containing protein</fullName>
    </submittedName>
</protein>
<dbReference type="RefSeq" id="WP_386729543.1">
    <property type="nucleotide sequence ID" value="NZ_JBHSTP010000001.1"/>
</dbReference>
<dbReference type="PROSITE" id="PS51462">
    <property type="entry name" value="NUDIX"/>
    <property type="match status" value="1"/>
</dbReference>
<organism evidence="3 4">
    <name type="scientific">Luethyella okanaganae</name>
    <dbReference type="NCBI Taxonomy" id="69372"/>
    <lineage>
        <taxon>Bacteria</taxon>
        <taxon>Bacillati</taxon>
        <taxon>Actinomycetota</taxon>
        <taxon>Actinomycetes</taxon>
        <taxon>Micrococcales</taxon>
        <taxon>Microbacteriaceae</taxon>
        <taxon>Luethyella</taxon>
    </lineage>
</organism>
<dbReference type="InterPro" id="IPR000086">
    <property type="entry name" value="NUDIX_hydrolase_dom"/>
</dbReference>
<dbReference type="Gene3D" id="3.90.79.10">
    <property type="entry name" value="Nucleoside Triphosphate Pyrophosphohydrolase"/>
    <property type="match status" value="1"/>
</dbReference>
<dbReference type="Proteomes" id="UP001596306">
    <property type="component" value="Unassembled WGS sequence"/>
</dbReference>
<name>A0ABW1VHJ3_9MICO</name>
<accession>A0ABW1VHJ3</accession>
<comment type="caution">
    <text evidence="3">The sequence shown here is derived from an EMBL/GenBank/DDBJ whole genome shotgun (WGS) entry which is preliminary data.</text>
</comment>
<dbReference type="SUPFAM" id="SSF55811">
    <property type="entry name" value="Nudix"/>
    <property type="match status" value="1"/>
</dbReference>
<sequence>MPDEASVSPGASAALDDELFAVRVEQSETVFAGKVWDVRRERFAFNGQSIVRDFVDHTGAVAVLALDENERVLLIKQYRHPVRTRDWEIPAGLLDVRGERPLRAAQRELAEEADLVATRWDVLSEFYTSPGGSDEAIRIYLARELGATDQSFDRSEEEADMELRWVPLDECVDAVLDRRLQNPSLAIGVLAAHAARARGWSTLGAGDSLWPRHPKSEALGT</sequence>
<evidence type="ECO:0000256" key="1">
    <source>
        <dbReference type="ARBA" id="ARBA00022801"/>
    </source>
</evidence>
<evidence type="ECO:0000259" key="2">
    <source>
        <dbReference type="PROSITE" id="PS51462"/>
    </source>
</evidence>
<dbReference type="EMBL" id="JBHSTP010000001">
    <property type="protein sequence ID" value="MFC6355969.1"/>
    <property type="molecule type" value="Genomic_DNA"/>
</dbReference>